<accession>A0ABY0IKF2</accession>
<feature type="compositionally biased region" description="Polar residues" evidence="9">
    <location>
        <begin position="1"/>
        <end position="17"/>
    </location>
</feature>
<dbReference type="EMBL" id="QDKL01000001">
    <property type="protein sequence ID" value="RZF22970.1"/>
    <property type="molecule type" value="Genomic_DNA"/>
</dbReference>
<evidence type="ECO:0000256" key="7">
    <source>
        <dbReference type="ARBA" id="ARBA00024739"/>
    </source>
</evidence>
<sequence length="110" mass="12217">MSSVQNTRSSFFPNSRTQNERAQDVQKQSPIKRNSTAQKAYIDNQTSRDAKVTIPEAVKDFAQIKKAVDAAPEMDNSAKIAALKAQIQGGTYKMDYEKMADKILGEEFGV</sequence>
<dbReference type="InterPro" id="IPR007412">
    <property type="entry name" value="FlgM"/>
</dbReference>
<keyword evidence="12" id="KW-1185">Reference proteome</keyword>
<keyword evidence="11" id="KW-0282">Flagellum</keyword>
<dbReference type="InterPro" id="IPR035890">
    <property type="entry name" value="Anti-sigma-28_factor_FlgM_sf"/>
</dbReference>
<evidence type="ECO:0000256" key="5">
    <source>
        <dbReference type="ARBA" id="ARBA00023015"/>
    </source>
</evidence>
<keyword evidence="4" id="KW-1005">Bacterial flagellum biogenesis</keyword>
<evidence type="ECO:0000256" key="2">
    <source>
        <dbReference type="ARBA" id="ARBA00017823"/>
    </source>
</evidence>
<feature type="region of interest" description="Disordered" evidence="9">
    <location>
        <begin position="1"/>
        <end position="49"/>
    </location>
</feature>
<protein>
    <recommendedName>
        <fullName evidence="2">Negative regulator of flagellin synthesis</fullName>
    </recommendedName>
    <alternativeName>
        <fullName evidence="8">Anti-sigma-28 factor</fullName>
    </alternativeName>
</protein>
<evidence type="ECO:0000256" key="9">
    <source>
        <dbReference type="SAM" id="MobiDB-lite"/>
    </source>
</evidence>
<dbReference type="Proteomes" id="UP000443582">
    <property type="component" value="Unassembled WGS sequence"/>
</dbReference>
<evidence type="ECO:0000313" key="11">
    <source>
        <dbReference type="EMBL" id="RZF22970.1"/>
    </source>
</evidence>
<dbReference type="SUPFAM" id="SSF101498">
    <property type="entry name" value="Anti-sigma factor FlgM"/>
    <property type="match status" value="1"/>
</dbReference>
<keyword evidence="3" id="KW-0678">Repressor</keyword>
<evidence type="ECO:0000313" key="12">
    <source>
        <dbReference type="Proteomes" id="UP000443582"/>
    </source>
</evidence>
<feature type="compositionally biased region" description="Polar residues" evidence="9">
    <location>
        <begin position="25"/>
        <end position="45"/>
    </location>
</feature>
<comment type="similarity">
    <text evidence="1">Belongs to the FlgM family.</text>
</comment>
<evidence type="ECO:0000256" key="1">
    <source>
        <dbReference type="ARBA" id="ARBA00005322"/>
    </source>
</evidence>
<keyword evidence="11" id="KW-0966">Cell projection</keyword>
<evidence type="ECO:0000256" key="6">
    <source>
        <dbReference type="ARBA" id="ARBA00023163"/>
    </source>
</evidence>
<dbReference type="NCBIfam" id="TIGR03824">
    <property type="entry name" value="FlgM_jcvi"/>
    <property type="match status" value="1"/>
</dbReference>
<dbReference type="RefSeq" id="WP_114705912.1">
    <property type="nucleotide sequence ID" value="NZ_QDKL01000001.1"/>
</dbReference>
<evidence type="ECO:0000259" key="10">
    <source>
        <dbReference type="Pfam" id="PF04316"/>
    </source>
</evidence>
<comment type="function">
    <text evidence="7">Responsible for the coupling of flagellin expression to flagellar assembly by preventing expression of the flagellin genes when a component of the middle class of proteins is defective. It negatively regulates flagellar genes by inhibiting the activity of FliA by directly binding to FliA.</text>
</comment>
<dbReference type="Pfam" id="PF04316">
    <property type="entry name" value="FlgM"/>
    <property type="match status" value="1"/>
</dbReference>
<keyword evidence="11" id="KW-0969">Cilium</keyword>
<keyword evidence="5" id="KW-0805">Transcription regulation</keyword>
<proteinExistence type="inferred from homology"/>
<gene>
    <name evidence="11" type="primary">flgM</name>
    <name evidence="11" type="ORF">DAY19_04145</name>
</gene>
<organism evidence="11 12">
    <name type="scientific">Halobacteriovorax vibrionivorans</name>
    <dbReference type="NCBI Taxonomy" id="2152716"/>
    <lineage>
        <taxon>Bacteria</taxon>
        <taxon>Pseudomonadati</taxon>
        <taxon>Bdellovibrionota</taxon>
        <taxon>Bacteriovoracia</taxon>
        <taxon>Bacteriovoracales</taxon>
        <taxon>Halobacteriovoraceae</taxon>
        <taxon>Halobacteriovorax</taxon>
    </lineage>
</organism>
<dbReference type="InterPro" id="IPR031316">
    <property type="entry name" value="FlgM_C"/>
</dbReference>
<keyword evidence="6" id="KW-0804">Transcription</keyword>
<evidence type="ECO:0000256" key="8">
    <source>
        <dbReference type="ARBA" id="ARBA00030117"/>
    </source>
</evidence>
<feature type="domain" description="Anti-sigma-28 factor FlgM C-terminal" evidence="10">
    <location>
        <begin position="51"/>
        <end position="104"/>
    </location>
</feature>
<name>A0ABY0IKF2_9BACT</name>
<evidence type="ECO:0000256" key="4">
    <source>
        <dbReference type="ARBA" id="ARBA00022795"/>
    </source>
</evidence>
<evidence type="ECO:0000256" key="3">
    <source>
        <dbReference type="ARBA" id="ARBA00022491"/>
    </source>
</evidence>
<reference evidence="12" key="1">
    <citation type="journal article" date="2019" name="Int. J. Syst. Evol. Microbiol.">
        <title>Halobacteriovorax valvorus sp. nov., a novel prokaryotic predator isolated from coastal seawater of China.</title>
        <authorList>
            <person name="Chen M.-X."/>
        </authorList>
    </citation>
    <scope>NUCLEOTIDE SEQUENCE [LARGE SCALE GENOMIC DNA]</scope>
    <source>
        <strain evidence="12">BL9</strain>
    </source>
</reference>
<comment type="caution">
    <text evidence="11">The sequence shown here is derived from an EMBL/GenBank/DDBJ whole genome shotgun (WGS) entry which is preliminary data.</text>
</comment>